<dbReference type="GO" id="GO:0006826">
    <property type="term" value="P:iron ion transport"/>
    <property type="evidence" value="ECO:0007669"/>
    <property type="project" value="TreeGrafter"/>
</dbReference>
<evidence type="ECO:0000313" key="15">
    <source>
        <dbReference type="Proteomes" id="UP000664132"/>
    </source>
</evidence>
<feature type="chain" id="PRO_5034783505" description="FAD-binding FR-type domain-containing protein" evidence="12">
    <location>
        <begin position="20"/>
        <end position="755"/>
    </location>
</feature>
<evidence type="ECO:0000259" key="13">
    <source>
        <dbReference type="PROSITE" id="PS51384"/>
    </source>
</evidence>
<dbReference type="AlphaFoldDB" id="A0A8H7WBK1"/>
<dbReference type="Proteomes" id="UP000664132">
    <property type="component" value="Unassembled WGS sequence"/>
</dbReference>
<dbReference type="Pfam" id="PF08030">
    <property type="entry name" value="NAD_binding_6"/>
    <property type="match status" value="1"/>
</dbReference>
<dbReference type="Pfam" id="PF08022">
    <property type="entry name" value="FAD_binding_8"/>
    <property type="match status" value="1"/>
</dbReference>
<keyword evidence="12" id="KW-0732">Signal</keyword>
<dbReference type="PANTHER" id="PTHR32361">
    <property type="entry name" value="FERRIC/CUPRIC REDUCTASE TRANSMEMBRANE COMPONENT"/>
    <property type="match status" value="1"/>
</dbReference>
<dbReference type="SFLD" id="SFLDS00052">
    <property type="entry name" value="Ferric_Reductase_Domain"/>
    <property type="match status" value="1"/>
</dbReference>
<comment type="similarity">
    <text evidence="2">Belongs to the ferric reductase (FRE) family.</text>
</comment>
<comment type="subcellular location">
    <subcellularLocation>
        <location evidence="1">Membrane</location>
        <topology evidence="1">Multi-pass membrane protein</topology>
    </subcellularLocation>
</comment>
<evidence type="ECO:0000256" key="6">
    <source>
        <dbReference type="ARBA" id="ARBA00022989"/>
    </source>
</evidence>
<evidence type="ECO:0000256" key="9">
    <source>
        <dbReference type="ARBA" id="ARBA00023136"/>
    </source>
</evidence>
<name>A0A8H7WBK1_9HELO</name>
<evidence type="ECO:0000256" key="2">
    <source>
        <dbReference type="ARBA" id="ARBA00006278"/>
    </source>
</evidence>
<dbReference type="InterPro" id="IPR013130">
    <property type="entry name" value="Fe3_Rdtase_TM_dom"/>
</dbReference>
<dbReference type="GO" id="GO:0000293">
    <property type="term" value="F:ferric-chelate reductase activity"/>
    <property type="evidence" value="ECO:0007669"/>
    <property type="project" value="UniProtKB-ARBA"/>
</dbReference>
<dbReference type="EMBL" id="JAFJYH010000064">
    <property type="protein sequence ID" value="KAG4421514.1"/>
    <property type="molecule type" value="Genomic_DNA"/>
</dbReference>
<dbReference type="PROSITE" id="PS51384">
    <property type="entry name" value="FAD_FR"/>
    <property type="match status" value="1"/>
</dbReference>
<dbReference type="Gene3D" id="3.40.50.80">
    <property type="entry name" value="Nucleotide-binding domain of ferredoxin-NADP reductase (FNR) module"/>
    <property type="match status" value="1"/>
</dbReference>
<keyword evidence="10" id="KW-0325">Glycoprotein</keyword>
<evidence type="ECO:0000256" key="1">
    <source>
        <dbReference type="ARBA" id="ARBA00004141"/>
    </source>
</evidence>
<evidence type="ECO:0000256" key="12">
    <source>
        <dbReference type="SAM" id="SignalP"/>
    </source>
</evidence>
<keyword evidence="4 11" id="KW-0812">Transmembrane</keyword>
<evidence type="ECO:0000256" key="7">
    <source>
        <dbReference type="ARBA" id="ARBA00023002"/>
    </source>
</evidence>
<keyword evidence="15" id="KW-1185">Reference proteome</keyword>
<dbReference type="InterPro" id="IPR013121">
    <property type="entry name" value="Fe_red_NAD-bd_6"/>
</dbReference>
<feature type="transmembrane region" description="Helical" evidence="11">
    <location>
        <begin position="278"/>
        <end position="297"/>
    </location>
</feature>
<keyword evidence="9 11" id="KW-0472">Membrane</keyword>
<gene>
    <name evidence="14" type="ORF">IFR04_005353</name>
</gene>
<dbReference type="InterPro" id="IPR013112">
    <property type="entry name" value="FAD-bd_8"/>
</dbReference>
<dbReference type="SFLD" id="SFLDG01168">
    <property type="entry name" value="Ferric_reductase_subgroup_(FRE"/>
    <property type="match status" value="1"/>
</dbReference>
<sequence length="755" mass="83414">MLISTLSVAVAAFATAAHGKGFGLVGIGRDLFEPKCCYSCLSSFWGLKLSCTDIHSNHTKRSGGEAEEPTSPLCHSTNTVYLSSLAYCIKTKCSLEDISTRTTEQCWNDIAGDGLNVSLLSSYLPTTAPSTQLSYNASILDEVSLVNEQYFNDTRQTIVSYVDQESVHSIYGTILIAAVLAFCILIRPIQMLANALLNSAVTRPVINFFRKYLTEPALIGNLHLRKFPFRLGYIPSRIITLLIICFIGLNAALTLLTYPTDKKVDTWFVSTSMRDTSFLANRIGILSFANMALLLLFSGRNSPILYITQAGRSDIIAFHRWLGRIATLEAVVHVALYSSATSEDGVGMFTKAAGLRTIGYNPSYWEMGEIACGAMAIIVLASNLPLRTWIYEVFLFVHIALSGVALYALWNHITYRYTSANYGFELWLYMFFGTWGYDRLLRVFRIIISNWKSLFVRSHPSSIVELLPGDEFIQITIFPSHPWKFSANQHCFLYFPTLFTNPFQSHPFTIGGWSNGQEQLSLKGSAGLSGLTSSEGLEMDTYPMVSSKGSPDNQVHDFQQQNSTKPYITFLIRPEKGATAHLHERLLRNRSKPGSRLRVFMEGPYGPGAHGEFKNADTVIGIAGGIGITSIIAHLQHFRSLQRQSKGNLTRFLMVWKVREESMVSAVQAMIGDVDSLARYGVEVRILRKSDDGSRVDLGDLIKTEISAGHNVGKKVCVVTCAPGAMADVIRSTVVGSIGMKGPAGVELVEEAFAW</sequence>
<reference evidence="14" key="1">
    <citation type="submission" date="2021-02" db="EMBL/GenBank/DDBJ databases">
        <title>Genome sequence Cadophora malorum strain M34.</title>
        <authorList>
            <person name="Stefanovic E."/>
            <person name="Vu D."/>
            <person name="Scully C."/>
            <person name="Dijksterhuis J."/>
            <person name="Roader J."/>
            <person name="Houbraken J."/>
        </authorList>
    </citation>
    <scope>NUCLEOTIDE SEQUENCE</scope>
    <source>
        <strain evidence="14">M34</strain>
    </source>
</reference>
<feature type="transmembrane region" description="Helical" evidence="11">
    <location>
        <begin position="238"/>
        <end position="258"/>
    </location>
</feature>
<feature type="transmembrane region" description="Helical" evidence="11">
    <location>
        <begin position="389"/>
        <end position="410"/>
    </location>
</feature>
<keyword evidence="7" id="KW-0560">Oxidoreductase</keyword>
<dbReference type="InterPro" id="IPR051410">
    <property type="entry name" value="Ferric/Cupric_Reductase"/>
</dbReference>
<comment type="caution">
    <text evidence="14">The sequence shown here is derived from an EMBL/GenBank/DDBJ whole genome shotgun (WGS) entry which is preliminary data.</text>
</comment>
<proteinExistence type="inferred from homology"/>
<feature type="transmembrane region" description="Helical" evidence="11">
    <location>
        <begin position="170"/>
        <end position="189"/>
    </location>
</feature>
<evidence type="ECO:0000256" key="4">
    <source>
        <dbReference type="ARBA" id="ARBA00022692"/>
    </source>
</evidence>
<evidence type="ECO:0000256" key="8">
    <source>
        <dbReference type="ARBA" id="ARBA00023065"/>
    </source>
</evidence>
<dbReference type="OrthoDB" id="167398at2759"/>
<evidence type="ECO:0000256" key="11">
    <source>
        <dbReference type="SAM" id="Phobius"/>
    </source>
</evidence>
<keyword evidence="8" id="KW-0406">Ion transport</keyword>
<dbReference type="GO" id="GO:0006879">
    <property type="term" value="P:intracellular iron ion homeostasis"/>
    <property type="evidence" value="ECO:0007669"/>
    <property type="project" value="TreeGrafter"/>
</dbReference>
<evidence type="ECO:0000256" key="5">
    <source>
        <dbReference type="ARBA" id="ARBA00022982"/>
    </source>
</evidence>
<dbReference type="SUPFAM" id="SSF52343">
    <property type="entry name" value="Ferredoxin reductase-like, C-terminal NADP-linked domain"/>
    <property type="match status" value="1"/>
</dbReference>
<keyword evidence="3" id="KW-0813">Transport</keyword>
<dbReference type="InterPro" id="IPR017927">
    <property type="entry name" value="FAD-bd_FR_type"/>
</dbReference>
<accession>A0A8H7WBK1</accession>
<dbReference type="GO" id="GO:0015677">
    <property type="term" value="P:copper ion import"/>
    <property type="evidence" value="ECO:0007669"/>
    <property type="project" value="TreeGrafter"/>
</dbReference>
<dbReference type="InterPro" id="IPR039261">
    <property type="entry name" value="FNR_nucleotide-bd"/>
</dbReference>
<organism evidence="14 15">
    <name type="scientific">Cadophora malorum</name>
    <dbReference type="NCBI Taxonomy" id="108018"/>
    <lineage>
        <taxon>Eukaryota</taxon>
        <taxon>Fungi</taxon>
        <taxon>Dikarya</taxon>
        <taxon>Ascomycota</taxon>
        <taxon>Pezizomycotina</taxon>
        <taxon>Leotiomycetes</taxon>
        <taxon>Helotiales</taxon>
        <taxon>Ploettnerulaceae</taxon>
        <taxon>Cadophora</taxon>
    </lineage>
</organism>
<protein>
    <recommendedName>
        <fullName evidence="13">FAD-binding FR-type domain-containing protein</fullName>
    </recommendedName>
</protein>
<evidence type="ECO:0000256" key="3">
    <source>
        <dbReference type="ARBA" id="ARBA00022448"/>
    </source>
</evidence>
<dbReference type="GO" id="GO:0005886">
    <property type="term" value="C:plasma membrane"/>
    <property type="evidence" value="ECO:0007669"/>
    <property type="project" value="TreeGrafter"/>
</dbReference>
<feature type="signal peptide" evidence="12">
    <location>
        <begin position="1"/>
        <end position="19"/>
    </location>
</feature>
<evidence type="ECO:0000256" key="10">
    <source>
        <dbReference type="ARBA" id="ARBA00023180"/>
    </source>
</evidence>
<evidence type="ECO:0000313" key="14">
    <source>
        <dbReference type="EMBL" id="KAG4421514.1"/>
    </source>
</evidence>
<keyword evidence="6 11" id="KW-1133">Transmembrane helix</keyword>
<keyword evidence="5" id="KW-0249">Electron transport</keyword>
<dbReference type="PANTHER" id="PTHR32361:SF9">
    <property type="entry name" value="FERRIC REDUCTASE TRANSMEMBRANE COMPONENT 3-RELATED"/>
    <property type="match status" value="1"/>
</dbReference>
<dbReference type="CDD" id="cd06186">
    <property type="entry name" value="NOX_Duox_like_FAD_NADP"/>
    <property type="match status" value="1"/>
</dbReference>
<dbReference type="Pfam" id="PF01794">
    <property type="entry name" value="Ferric_reduct"/>
    <property type="match status" value="1"/>
</dbReference>
<feature type="domain" description="FAD-binding FR-type" evidence="13">
    <location>
        <begin position="433"/>
        <end position="611"/>
    </location>
</feature>